<dbReference type="Proteomes" id="UP000093514">
    <property type="component" value="Unassembled WGS sequence"/>
</dbReference>
<comment type="caution">
    <text evidence="2">The sequence shown here is derived from an EMBL/GenBank/DDBJ whole genome shotgun (WGS) entry which is preliminary data.</text>
</comment>
<feature type="transmembrane region" description="Helical" evidence="1">
    <location>
        <begin position="66"/>
        <end position="86"/>
    </location>
</feature>
<name>A0A1C0A7T7_9FIRM</name>
<dbReference type="AlphaFoldDB" id="A0A1C0A7T7"/>
<organism evidence="2 3">
    <name type="scientific">Orenia metallireducens</name>
    <dbReference type="NCBI Taxonomy" id="1413210"/>
    <lineage>
        <taxon>Bacteria</taxon>
        <taxon>Bacillati</taxon>
        <taxon>Bacillota</taxon>
        <taxon>Clostridia</taxon>
        <taxon>Halanaerobiales</taxon>
        <taxon>Halobacteroidaceae</taxon>
        <taxon>Orenia</taxon>
    </lineage>
</organism>
<evidence type="ECO:0000256" key="1">
    <source>
        <dbReference type="SAM" id="Phobius"/>
    </source>
</evidence>
<dbReference type="EMBL" id="LWDV01000009">
    <property type="protein sequence ID" value="OCL26319.1"/>
    <property type="molecule type" value="Genomic_DNA"/>
</dbReference>
<reference evidence="2 3" key="2">
    <citation type="submission" date="2016-08" db="EMBL/GenBank/DDBJ databases">
        <title>Orenia metallireducens sp. nov. strain Z6, a Novel Metal-reducing Firmicute from the Deep Subsurface.</title>
        <authorList>
            <person name="Maxim B.I."/>
            <person name="Kenneth K."/>
            <person name="Flynn T.M."/>
            <person name="Oloughlin E.J."/>
            <person name="Locke R.A."/>
            <person name="Weber J.R."/>
            <person name="Egan S.M."/>
            <person name="Mackie R.I."/>
            <person name="Cann I.K."/>
        </authorList>
    </citation>
    <scope>NUCLEOTIDE SEQUENCE [LARGE SCALE GENOMIC DNA]</scope>
    <source>
        <strain evidence="2 3">Z6</strain>
    </source>
</reference>
<gene>
    <name evidence="2" type="ORF">U472_09935</name>
</gene>
<dbReference type="RefSeq" id="WP_068718013.1">
    <property type="nucleotide sequence ID" value="NZ_LWDV01000009.1"/>
</dbReference>
<keyword evidence="1" id="KW-0812">Transmembrane</keyword>
<sequence>MEMNERITRAEADIESLKVNVVKNTEKIEQIDEKVDTRMATKEDLKELQGFFEGREDKYTNNMWKVIFGLLIVIGGIILTIFGVNVDQLPLF</sequence>
<keyword evidence="1" id="KW-1133">Transmembrane helix</keyword>
<protein>
    <submittedName>
        <fullName evidence="2">Uncharacterized protein</fullName>
    </submittedName>
</protein>
<evidence type="ECO:0000313" key="2">
    <source>
        <dbReference type="EMBL" id="OCL26319.1"/>
    </source>
</evidence>
<evidence type="ECO:0000313" key="3">
    <source>
        <dbReference type="Proteomes" id="UP000093514"/>
    </source>
</evidence>
<reference evidence="3" key="1">
    <citation type="submission" date="2016-07" db="EMBL/GenBank/DDBJ databases">
        <authorList>
            <person name="Florea S."/>
            <person name="Webb J.S."/>
            <person name="Jaromczyk J."/>
            <person name="Schardl C.L."/>
        </authorList>
    </citation>
    <scope>NUCLEOTIDE SEQUENCE [LARGE SCALE GENOMIC DNA]</scope>
    <source>
        <strain evidence="3">Z6</strain>
    </source>
</reference>
<keyword evidence="1" id="KW-0472">Membrane</keyword>
<proteinExistence type="predicted"/>
<accession>A0A1C0A7T7</accession>
<keyword evidence="3" id="KW-1185">Reference proteome</keyword>